<organism evidence="3 4">
    <name type="scientific">Nasonia vitripennis</name>
    <name type="common">Parasitic wasp</name>
    <dbReference type="NCBI Taxonomy" id="7425"/>
    <lineage>
        <taxon>Eukaryota</taxon>
        <taxon>Metazoa</taxon>
        <taxon>Ecdysozoa</taxon>
        <taxon>Arthropoda</taxon>
        <taxon>Hexapoda</taxon>
        <taxon>Insecta</taxon>
        <taxon>Pterygota</taxon>
        <taxon>Neoptera</taxon>
        <taxon>Endopterygota</taxon>
        <taxon>Hymenoptera</taxon>
        <taxon>Apocrita</taxon>
        <taxon>Proctotrupomorpha</taxon>
        <taxon>Chalcidoidea</taxon>
        <taxon>Pteromalidae</taxon>
        <taxon>Pteromalinae</taxon>
        <taxon>Nasonia</taxon>
    </lineage>
</organism>
<keyword evidence="2" id="KW-0732">Signal</keyword>
<accession>A0A7M7QH95</accession>
<dbReference type="GeneID" id="116417659"/>
<dbReference type="EnsemblMetazoa" id="XM_031931877">
    <property type="protein sequence ID" value="XP_031787737"/>
    <property type="gene ID" value="LOC116417659"/>
</dbReference>
<dbReference type="InParanoid" id="A0A7M7QH95"/>
<dbReference type="InterPro" id="IPR017853">
    <property type="entry name" value="GH"/>
</dbReference>
<sequence length="195" mass="21891">MGGPITALCSALLALSLFHTQAHHIPGHPDLRHVPPPDVPTFQRNAVESSPVNREYGSSGLPLRSAVEHVPEHYEGHRQPLRDAVEASPKHGERRQPLRDSVEHRLPPSFGGGFEHEAFWLEQLTPPAVRRIQNPTNVLCHLEAESVYREEPFILLPRSLPPHKCTHFVYSAASIDPQEFTVIPRDPEYDIVKGK</sequence>
<evidence type="ECO:0000256" key="1">
    <source>
        <dbReference type="SAM" id="MobiDB-lite"/>
    </source>
</evidence>
<evidence type="ECO:0000313" key="4">
    <source>
        <dbReference type="Proteomes" id="UP000002358"/>
    </source>
</evidence>
<dbReference type="SUPFAM" id="SSF51445">
    <property type="entry name" value="(Trans)glycosidases"/>
    <property type="match status" value="1"/>
</dbReference>
<keyword evidence="4" id="KW-1185">Reference proteome</keyword>
<name>A0A7M7QH95_NASVI</name>
<protein>
    <submittedName>
        <fullName evidence="3">Uncharacterized protein</fullName>
    </submittedName>
</protein>
<evidence type="ECO:0000313" key="3">
    <source>
        <dbReference type="EnsemblMetazoa" id="XP_031787737"/>
    </source>
</evidence>
<feature type="region of interest" description="Disordered" evidence="1">
    <location>
        <begin position="28"/>
        <end position="59"/>
    </location>
</feature>
<feature type="compositionally biased region" description="Polar residues" evidence="1">
    <location>
        <begin position="42"/>
        <end position="52"/>
    </location>
</feature>
<dbReference type="KEGG" id="nvi:116417659"/>
<dbReference type="AlphaFoldDB" id="A0A7M7QH95"/>
<reference evidence="3" key="1">
    <citation type="submission" date="2021-01" db="UniProtKB">
        <authorList>
            <consortium name="EnsemblMetazoa"/>
        </authorList>
    </citation>
    <scope>IDENTIFICATION</scope>
</reference>
<dbReference type="Proteomes" id="UP000002358">
    <property type="component" value="Chromosome 5"/>
</dbReference>
<evidence type="ECO:0000256" key="2">
    <source>
        <dbReference type="SAM" id="SignalP"/>
    </source>
</evidence>
<feature type="region of interest" description="Disordered" evidence="1">
    <location>
        <begin position="71"/>
        <end position="103"/>
    </location>
</feature>
<proteinExistence type="predicted"/>
<dbReference type="Gene3D" id="3.20.20.80">
    <property type="entry name" value="Glycosidases"/>
    <property type="match status" value="1"/>
</dbReference>
<feature type="chain" id="PRO_5029573050" evidence="2">
    <location>
        <begin position="23"/>
        <end position="195"/>
    </location>
</feature>
<feature type="signal peptide" evidence="2">
    <location>
        <begin position="1"/>
        <end position="22"/>
    </location>
</feature>
<dbReference type="RefSeq" id="XP_031787737.1">
    <property type="nucleotide sequence ID" value="XM_031931877.1"/>
</dbReference>